<dbReference type="InterPro" id="IPR048037">
    <property type="entry name" value="DmmA-like_C"/>
</dbReference>
<dbReference type="InterPro" id="IPR054582">
    <property type="entry name" value="DmmA-like_N"/>
</dbReference>
<evidence type="ECO:0000313" key="10">
    <source>
        <dbReference type="Proteomes" id="UP000028252"/>
    </source>
</evidence>
<dbReference type="eggNOG" id="ENOG502Z8T2">
    <property type="taxonomic scope" value="Bacteria"/>
</dbReference>
<comment type="caution">
    <text evidence="9">The sequence shown here is derived from an EMBL/GenBank/DDBJ whole genome shotgun (WGS) entry which is preliminary data.</text>
</comment>
<evidence type="ECO:0000259" key="8">
    <source>
        <dbReference type="Pfam" id="PF22290"/>
    </source>
</evidence>
<keyword evidence="4" id="KW-0560">Oxidoreductase</keyword>
<keyword evidence="5" id="KW-0408">Iron</keyword>
<evidence type="ECO:0000313" key="9">
    <source>
        <dbReference type="EMBL" id="KEA64192.1"/>
    </source>
</evidence>
<dbReference type="RefSeq" id="WP_156042833.1">
    <property type="nucleotide sequence ID" value="NZ_JMQN01000018.1"/>
</dbReference>
<dbReference type="Pfam" id="PF22290">
    <property type="entry name" value="DmmA-like_N"/>
    <property type="match status" value="1"/>
</dbReference>
<keyword evidence="3" id="KW-0479">Metal-binding</keyword>
<dbReference type="NCBIfam" id="NF041259">
    <property type="entry name" value="mono_DmmA_fam"/>
    <property type="match status" value="1"/>
</dbReference>
<keyword evidence="1" id="KW-0285">Flavoprotein</keyword>
<sequence>MRIEPLIKSRPTYAPVAVQPRAQLHLFIASDDGLPALEALIAQVSESQQEVLVFTQGATVVDTDKGIYPMAQLAETVGSALMDAPISSAVYIAGNEAFLWDIRNLARSQGFADEQIQMCEPVNNTRRLFCTHCYAITEDVTHSPHTCSGCGRWLLVRDHYSKLHAAYVGVQINAENPSELPETEELV</sequence>
<organism evidence="9 10">
    <name type="scientific">Marinobacterium lacunae</name>
    <dbReference type="NCBI Taxonomy" id="1232683"/>
    <lineage>
        <taxon>Bacteria</taxon>
        <taxon>Pseudomonadati</taxon>
        <taxon>Pseudomonadota</taxon>
        <taxon>Gammaproteobacteria</taxon>
        <taxon>Oceanospirillales</taxon>
        <taxon>Oceanospirillaceae</taxon>
        <taxon>Marinobacterium</taxon>
    </lineage>
</organism>
<dbReference type="OrthoDB" id="6955242at2"/>
<protein>
    <submittedName>
        <fullName evidence="9">Uncharacterized protein</fullName>
    </submittedName>
</protein>
<evidence type="ECO:0000256" key="2">
    <source>
        <dbReference type="ARBA" id="ARBA00022714"/>
    </source>
</evidence>
<accession>A0A081G087</accession>
<dbReference type="STRING" id="1232683.ADIMK_1438"/>
<dbReference type="Pfam" id="PF22289">
    <property type="entry name" value="DmmA-like_C"/>
    <property type="match status" value="1"/>
</dbReference>
<evidence type="ECO:0000256" key="5">
    <source>
        <dbReference type="ARBA" id="ARBA00023004"/>
    </source>
</evidence>
<evidence type="ECO:0000256" key="1">
    <source>
        <dbReference type="ARBA" id="ARBA00022630"/>
    </source>
</evidence>
<dbReference type="GO" id="GO:0016491">
    <property type="term" value="F:oxidoreductase activity"/>
    <property type="evidence" value="ECO:0007669"/>
    <property type="project" value="UniProtKB-KW"/>
</dbReference>
<gene>
    <name evidence="9" type="ORF">ADIMK_1438</name>
</gene>
<dbReference type="EMBL" id="JMQN01000018">
    <property type="protein sequence ID" value="KEA64192.1"/>
    <property type="molecule type" value="Genomic_DNA"/>
</dbReference>
<dbReference type="Proteomes" id="UP000028252">
    <property type="component" value="Unassembled WGS sequence"/>
</dbReference>
<keyword evidence="2" id="KW-0001">2Fe-2S</keyword>
<dbReference type="PATRIC" id="fig|1232683.4.peg.1417"/>
<evidence type="ECO:0000256" key="3">
    <source>
        <dbReference type="ARBA" id="ARBA00022723"/>
    </source>
</evidence>
<evidence type="ECO:0000259" key="7">
    <source>
        <dbReference type="Pfam" id="PF22289"/>
    </source>
</evidence>
<evidence type="ECO:0000256" key="4">
    <source>
        <dbReference type="ARBA" id="ARBA00023002"/>
    </source>
</evidence>
<dbReference type="GO" id="GO:0046872">
    <property type="term" value="F:metal ion binding"/>
    <property type="evidence" value="ECO:0007669"/>
    <property type="project" value="UniProtKB-KW"/>
</dbReference>
<evidence type="ECO:0000256" key="6">
    <source>
        <dbReference type="ARBA" id="ARBA00023014"/>
    </source>
</evidence>
<feature type="domain" description="Dimethylamine monooxygenase subunit DmmA-like N-terminal" evidence="8">
    <location>
        <begin position="7"/>
        <end position="116"/>
    </location>
</feature>
<feature type="domain" description="Dimethylamine monooxygenase subunit DmmA-like C-terminal" evidence="7">
    <location>
        <begin position="127"/>
        <end position="170"/>
    </location>
</feature>
<proteinExistence type="predicted"/>
<reference evidence="9 10" key="1">
    <citation type="submission" date="2014-04" db="EMBL/GenBank/DDBJ databases">
        <title>Marinobacterium kochiensis sp. nov., isolated from sediment sample collected from Kochi backwaters in Kerala, India.</title>
        <authorList>
            <person name="Singh A."/>
            <person name="Pinnaka A.K."/>
        </authorList>
    </citation>
    <scope>NUCLEOTIDE SEQUENCE [LARGE SCALE GENOMIC DNA]</scope>
    <source>
        <strain evidence="9 10">AK27</strain>
    </source>
</reference>
<dbReference type="GO" id="GO:0051537">
    <property type="term" value="F:2 iron, 2 sulfur cluster binding"/>
    <property type="evidence" value="ECO:0007669"/>
    <property type="project" value="UniProtKB-KW"/>
</dbReference>
<keyword evidence="6" id="KW-0411">Iron-sulfur</keyword>
<keyword evidence="10" id="KW-1185">Reference proteome</keyword>
<name>A0A081G087_9GAMM</name>
<dbReference type="AlphaFoldDB" id="A0A081G087"/>